<dbReference type="Gene3D" id="1.25.40.20">
    <property type="entry name" value="Ankyrin repeat-containing domain"/>
    <property type="match status" value="3"/>
</dbReference>
<dbReference type="EMBL" id="GL883025">
    <property type="protein sequence ID" value="EGG16049.1"/>
    <property type="molecule type" value="Genomic_DNA"/>
</dbReference>
<feature type="region of interest" description="Disordered" evidence="4">
    <location>
        <begin position="294"/>
        <end position="324"/>
    </location>
</feature>
<dbReference type="Pfam" id="PF00023">
    <property type="entry name" value="Ank"/>
    <property type="match status" value="2"/>
</dbReference>
<organism evidence="5 6">
    <name type="scientific">Cavenderia fasciculata</name>
    <name type="common">Slime mold</name>
    <name type="synonym">Dictyostelium fasciculatum</name>
    <dbReference type="NCBI Taxonomy" id="261658"/>
    <lineage>
        <taxon>Eukaryota</taxon>
        <taxon>Amoebozoa</taxon>
        <taxon>Evosea</taxon>
        <taxon>Eumycetozoa</taxon>
        <taxon>Dictyostelia</taxon>
        <taxon>Acytosteliales</taxon>
        <taxon>Cavenderiaceae</taxon>
        <taxon>Cavenderia</taxon>
    </lineage>
</organism>
<feature type="repeat" description="ANK" evidence="3">
    <location>
        <begin position="517"/>
        <end position="549"/>
    </location>
</feature>
<dbReference type="InterPro" id="IPR002110">
    <property type="entry name" value="Ankyrin_rpt"/>
</dbReference>
<keyword evidence="6" id="KW-1185">Reference proteome</keyword>
<sequence length="804" mass="90607">MKIEIDNDGRGGGNQNRLPTPQSLLTLQERELMMSRANNNNNNSSISDNIFNCINQNNEQQAITLLTNELSLLFATEDHYGLTILHLASQKRMVRLVESIVQLATQNNKNNDRFRSFDFNILDNNNNTPLHYCCSTINNGNSNNSNNSISTTNSNILNETVRSSSSSSSSSSSIQSGFSLNNPWNTSNQIGGGYFESIEKVDDCSYDICKILLENGARYDSVNNVNFTPILLASKNGLLRVVRLLLDAGADASLIHKKVIDSNQFSLQLKSLLPLTKYESNRQEERKSLVINKLSTTNNNNNNEKEKKEKREKKNNTNTTTTTVTTIKNGPTCLHYLLSNVNLLLEELQFKLLGQEKEKDECLTTVVEQLVDSCKWLGLVNLLLDSNTSVNSVDETTGRTAFSSFICNWTVQPIIADQDGNLLETTVSPRMLACLSLVVQRLITALSKHSFDFNQCDLNSIDSNIEGETPLIYTTQFTPSNNTSKRLLFDELLYFFTKTKNEDENKSSRMLESKNQKGQTALFVSSQLGNSYAMVRLLSAGSNVDESDTYGNTALHESIMFGHYEIACQLVRCGANVNLPMSIYPQSYPIHLASTAGDLELLDCLLQHGALIDSKDGERRTAQDLSTDNEEVSLFLDMHIQVTLVHHTSLVIPKSDFTNHLQSKINYLYPNNYNNNNKNNNNNFKIEKDVDKLIIHLNNQNNNNQNNQNNNNNSIRIGIRKKNDQLFKIINLNQRSYYHLKSIIYQRLFTTDSIIVTPSSTSTNLTEQQEIDKKIQNITLLPDILISDDTDLLYLKDGDRLEID</sequence>
<dbReference type="GeneID" id="14868007"/>
<dbReference type="STRING" id="1054147.F4Q8E9"/>
<evidence type="ECO:0008006" key="7">
    <source>
        <dbReference type="Google" id="ProtNLM"/>
    </source>
</evidence>
<gene>
    <name evidence="5" type="ORF">DFA_09721</name>
</gene>
<feature type="repeat" description="ANK" evidence="3">
    <location>
        <begin position="550"/>
        <end position="582"/>
    </location>
</feature>
<dbReference type="OMA" id="KPNHIDE"/>
<evidence type="ECO:0000313" key="5">
    <source>
        <dbReference type="EMBL" id="EGG16049.1"/>
    </source>
</evidence>
<dbReference type="PROSITE" id="PS50088">
    <property type="entry name" value="ANK_REPEAT"/>
    <property type="match status" value="4"/>
</dbReference>
<feature type="compositionally biased region" description="Basic and acidic residues" evidence="4">
    <location>
        <begin position="303"/>
        <end position="315"/>
    </location>
</feature>
<dbReference type="PROSITE" id="PS50297">
    <property type="entry name" value="ANK_REP_REGION"/>
    <property type="match status" value="3"/>
</dbReference>
<keyword evidence="2 3" id="KW-0040">ANK repeat</keyword>
<keyword evidence="1" id="KW-0677">Repeat</keyword>
<dbReference type="AlphaFoldDB" id="F4Q8E9"/>
<evidence type="ECO:0000256" key="2">
    <source>
        <dbReference type="ARBA" id="ARBA00023043"/>
    </source>
</evidence>
<proteinExistence type="predicted"/>
<feature type="repeat" description="ANK" evidence="3">
    <location>
        <begin position="225"/>
        <end position="257"/>
    </location>
</feature>
<dbReference type="SUPFAM" id="SSF48403">
    <property type="entry name" value="Ankyrin repeat"/>
    <property type="match status" value="1"/>
</dbReference>
<feature type="repeat" description="ANK" evidence="3">
    <location>
        <begin position="585"/>
        <end position="617"/>
    </location>
</feature>
<evidence type="ECO:0000313" key="6">
    <source>
        <dbReference type="Proteomes" id="UP000007797"/>
    </source>
</evidence>
<dbReference type="KEGG" id="dfa:DFA_09721"/>
<accession>F4Q8E9</accession>
<protein>
    <recommendedName>
        <fullName evidence="7">Ankyrin repeat-containing protein</fullName>
    </recommendedName>
</protein>
<feature type="region of interest" description="Disordered" evidence="4">
    <location>
        <begin position="1"/>
        <end position="21"/>
    </location>
</feature>
<dbReference type="RefSeq" id="XP_004352374.1">
    <property type="nucleotide sequence ID" value="XM_004352322.1"/>
</dbReference>
<evidence type="ECO:0000256" key="4">
    <source>
        <dbReference type="SAM" id="MobiDB-lite"/>
    </source>
</evidence>
<dbReference type="PANTHER" id="PTHR24171">
    <property type="entry name" value="ANKYRIN REPEAT DOMAIN-CONTAINING PROTEIN 39-RELATED"/>
    <property type="match status" value="1"/>
</dbReference>
<dbReference type="OrthoDB" id="366390at2759"/>
<reference evidence="6" key="1">
    <citation type="journal article" date="2011" name="Genome Res.">
        <title>Phylogeny-wide analysis of social amoeba genomes highlights ancient origins for complex intercellular communication.</title>
        <authorList>
            <person name="Heidel A.J."/>
            <person name="Lawal H.M."/>
            <person name="Felder M."/>
            <person name="Schilde C."/>
            <person name="Helps N.R."/>
            <person name="Tunggal B."/>
            <person name="Rivero F."/>
            <person name="John U."/>
            <person name="Schleicher M."/>
            <person name="Eichinger L."/>
            <person name="Platzer M."/>
            <person name="Noegel A.A."/>
            <person name="Schaap P."/>
            <person name="Gloeckner G."/>
        </authorList>
    </citation>
    <scope>NUCLEOTIDE SEQUENCE [LARGE SCALE GENOMIC DNA]</scope>
    <source>
        <strain evidence="6">SH3</strain>
    </source>
</reference>
<dbReference type="Proteomes" id="UP000007797">
    <property type="component" value="Unassembled WGS sequence"/>
</dbReference>
<evidence type="ECO:0000256" key="3">
    <source>
        <dbReference type="PROSITE-ProRule" id="PRU00023"/>
    </source>
</evidence>
<dbReference type="InterPro" id="IPR036770">
    <property type="entry name" value="Ankyrin_rpt-contain_sf"/>
</dbReference>
<dbReference type="SMART" id="SM00248">
    <property type="entry name" value="ANK"/>
    <property type="match status" value="6"/>
</dbReference>
<name>F4Q8E9_CACFS</name>
<evidence type="ECO:0000256" key="1">
    <source>
        <dbReference type="ARBA" id="ARBA00022737"/>
    </source>
</evidence>
<dbReference type="Pfam" id="PF12796">
    <property type="entry name" value="Ank_2"/>
    <property type="match status" value="1"/>
</dbReference>